<keyword evidence="1" id="KW-0472">Membrane</keyword>
<protein>
    <recommendedName>
        <fullName evidence="2">DUF4367 domain-containing protein</fullName>
    </recommendedName>
</protein>
<dbReference type="AlphaFoldDB" id="A0A927MK89"/>
<dbReference type="InterPro" id="IPR025377">
    <property type="entry name" value="DUF4367"/>
</dbReference>
<dbReference type="Proteomes" id="UP000658225">
    <property type="component" value="Unassembled WGS sequence"/>
</dbReference>
<feature type="domain" description="DUF4367" evidence="2">
    <location>
        <begin position="146"/>
        <end position="251"/>
    </location>
</feature>
<evidence type="ECO:0000256" key="1">
    <source>
        <dbReference type="SAM" id="Phobius"/>
    </source>
</evidence>
<accession>A0A927MK89</accession>
<keyword evidence="1" id="KW-1133">Transmembrane helix</keyword>
<feature type="transmembrane region" description="Helical" evidence="1">
    <location>
        <begin position="58"/>
        <end position="75"/>
    </location>
</feature>
<evidence type="ECO:0000259" key="2">
    <source>
        <dbReference type="Pfam" id="PF14285"/>
    </source>
</evidence>
<evidence type="ECO:0000313" key="4">
    <source>
        <dbReference type="Proteomes" id="UP000658225"/>
    </source>
</evidence>
<keyword evidence="4" id="KW-1185">Reference proteome</keyword>
<organism evidence="3 4">
    <name type="scientific">Sporosarcina limicola</name>
    <dbReference type="NCBI Taxonomy" id="34101"/>
    <lineage>
        <taxon>Bacteria</taxon>
        <taxon>Bacillati</taxon>
        <taxon>Bacillota</taxon>
        <taxon>Bacilli</taxon>
        <taxon>Bacillales</taxon>
        <taxon>Caryophanaceae</taxon>
        <taxon>Sporosarcina</taxon>
    </lineage>
</organism>
<keyword evidence="1" id="KW-0812">Transmembrane</keyword>
<comment type="caution">
    <text evidence="3">The sequence shown here is derived from an EMBL/GenBank/DDBJ whole genome shotgun (WGS) entry which is preliminary data.</text>
</comment>
<sequence length="252" mass="28727">MSESEKHDMDQLIKETMEEKKRECPPPELTSAEVWKKMEDSRKVTGNLLKKKRIPKKVFLAVASIFIVLIIASYPQKGVAFSRWSGMFQKVQGSVVQLFGSSGELPEDQMNAPDFYVIEDSGPVMVQMNLEEAKKVTNFPITIPKVPTEFQLKQVSVMQEKRKKSDEIYLNYVGDERGFIIEEKALSGQFIFGKTVDMDDTKVEEVFINGEQGSLLAFKNGVYSLTWMTQSNYFHIEGKLTKEEIIKIASTM</sequence>
<proteinExistence type="predicted"/>
<name>A0A927MK89_9BACL</name>
<dbReference type="EMBL" id="JADBEL010000023">
    <property type="protein sequence ID" value="MBE1556250.1"/>
    <property type="molecule type" value="Genomic_DNA"/>
</dbReference>
<reference evidence="3" key="1">
    <citation type="submission" date="2020-10" db="EMBL/GenBank/DDBJ databases">
        <title>Genomic Encyclopedia of Type Strains, Phase IV (KMG-IV): sequencing the most valuable type-strain genomes for metagenomic binning, comparative biology and taxonomic classification.</title>
        <authorList>
            <person name="Goeker M."/>
        </authorList>
    </citation>
    <scope>NUCLEOTIDE SEQUENCE</scope>
    <source>
        <strain evidence="3">DSM 13886</strain>
    </source>
</reference>
<evidence type="ECO:0000313" key="3">
    <source>
        <dbReference type="EMBL" id="MBE1556250.1"/>
    </source>
</evidence>
<gene>
    <name evidence="3" type="ORF">H4683_003373</name>
</gene>
<dbReference type="Pfam" id="PF14285">
    <property type="entry name" value="DUF4367"/>
    <property type="match status" value="1"/>
</dbReference>
<dbReference type="RefSeq" id="WP_192599910.1">
    <property type="nucleotide sequence ID" value="NZ_JADBEL010000023.1"/>
</dbReference>